<reference evidence="2" key="1">
    <citation type="submission" date="2025-08" db="UniProtKB">
        <authorList>
            <consortium name="Ensembl"/>
        </authorList>
    </citation>
    <scope>IDENTIFICATION</scope>
</reference>
<dbReference type="Proteomes" id="UP000694544">
    <property type="component" value="Unplaced"/>
</dbReference>
<keyword evidence="1" id="KW-0175">Coiled coil</keyword>
<dbReference type="InterPro" id="IPR037386">
    <property type="entry name" value="CCDC40"/>
</dbReference>
<organism evidence="2 3">
    <name type="scientific">Moschus moschiferus</name>
    <name type="common">Siberian musk deer</name>
    <name type="synonym">Moschus sibiricus</name>
    <dbReference type="NCBI Taxonomy" id="68415"/>
    <lineage>
        <taxon>Eukaryota</taxon>
        <taxon>Metazoa</taxon>
        <taxon>Chordata</taxon>
        <taxon>Craniata</taxon>
        <taxon>Vertebrata</taxon>
        <taxon>Euteleostomi</taxon>
        <taxon>Mammalia</taxon>
        <taxon>Eutheria</taxon>
        <taxon>Laurasiatheria</taxon>
        <taxon>Artiodactyla</taxon>
        <taxon>Ruminantia</taxon>
        <taxon>Pecora</taxon>
        <taxon>Moschidae</taxon>
        <taxon>Moschus</taxon>
    </lineage>
</organism>
<evidence type="ECO:0000256" key="1">
    <source>
        <dbReference type="SAM" id="Coils"/>
    </source>
</evidence>
<dbReference type="Ensembl" id="ENSMMST00000033811.1">
    <property type="protein sequence ID" value="ENSMMSP00000030725.1"/>
    <property type="gene ID" value="ENSMMSG00000022917.1"/>
</dbReference>
<evidence type="ECO:0000313" key="2">
    <source>
        <dbReference type="Ensembl" id="ENSMMSP00000030725.1"/>
    </source>
</evidence>
<dbReference type="GO" id="GO:0005576">
    <property type="term" value="C:extracellular region"/>
    <property type="evidence" value="ECO:0007669"/>
    <property type="project" value="GOC"/>
</dbReference>
<feature type="coiled-coil region" evidence="1">
    <location>
        <begin position="74"/>
        <end position="101"/>
    </location>
</feature>
<proteinExistence type="predicted"/>
<accession>A0A8C6FY14</accession>
<dbReference type="GO" id="GO:0035082">
    <property type="term" value="P:axoneme assembly"/>
    <property type="evidence" value="ECO:0007669"/>
    <property type="project" value="InterPro"/>
</dbReference>
<dbReference type="GO" id="GO:0005737">
    <property type="term" value="C:cytoplasm"/>
    <property type="evidence" value="ECO:0007669"/>
    <property type="project" value="TreeGrafter"/>
</dbReference>
<evidence type="ECO:0000313" key="3">
    <source>
        <dbReference type="Proteomes" id="UP000694544"/>
    </source>
</evidence>
<dbReference type="GO" id="GO:0060287">
    <property type="term" value="P:epithelial cilium movement involved in determination of left/right asymmetry"/>
    <property type="evidence" value="ECO:0007669"/>
    <property type="project" value="TreeGrafter"/>
</dbReference>
<dbReference type="GeneTree" id="ENSGT00440000035688"/>
<name>A0A8C6FY14_MOSMO</name>
<keyword evidence="3" id="KW-1185">Reference proteome</keyword>
<reference evidence="2" key="2">
    <citation type="submission" date="2025-09" db="UniProtKB">
        <authorList>
            <consortium name="Ensembl"/>
        </authorList>
    </citation>
    <scope>IDENTIFICATION</scope>
</reference>
<dbReference type="GO" id="GO:0005929">
    <property type="term" value="C:cilium"/>
    <property type="evidence" value="ECO:0007669"/>
    <property type="project" value="TreeGrafter"/>
</dbReference>
<dbReference type="PANTHER" id="PTHR16275:SF8">
    <property type="entry name" value="COILED-COIL DOMAIN-CONTAINING PROTEIN 40"/>
    <property type="match status" value="1"/>
</dbReference>
<dbReference type="AlphaFoldDB" id="A0A8C6FY14"/>
<dbReference type="GO" id="GO:0001947">
    <property type="term" value="P:heart looping"/>
    <property type="evidence" value="ECO:0007669"/>
    <property type="project" value="TreeGrafter"/>
</dbReference>
<dbReference type="PANTHER" id="PTHR16275">
    <property type="entry name" value="COILED-COIL DOMAIN-CONTAINING PROTEIN 40"/>
    <property type="match status" value="1"/>
</dbReference>
<sequence length="207" mass="24319">MIRDMELAVTRRDTISTRAEGQSKMDKKLFTRTDFHHKQTELRRKIRDVHKATEECTQTILELEESQKSMSDTLLEKQEQLSRMQVEADELEVELDRLATLKRQNLSELVTLQTRVKYLQAVKDGRYIFMLHNKQSLQMELKRLHDRLVSIGTILHHVKEEYPQFQEALLKVSQSIRAPIPNPPTRRRPVLCVIRTGIFLPSENDTT</sequence>
<protein>
    <submittedName>
        <fullName evidence="2">Uncharacterized protein</fullName>
    </submittedName>
</protein>